<dbReference type="GO" id="GO:0043240">
    <property type="term" value="C:Fanconi anaemia nuclear complex"/>
    <property type="evidence" value="ECO:0007669"/>
    <property type="project" value="InterPro"/>
</dbReference>
<dbReference type="GeneID" id="117241641"/>
<dbReference type="Gene3D" id="3.30.40.10">
    <property type="entry name" value="Zinc/RING finger domain, C3HC4 (zinc finger)"/>
    <property type="match status" value="1"/>
</dbReference>
<dbReference type="InterPro" id="IPR043003">
    <property type="entry name" value="FANCL_d3_sf"/>
</dbReference>
<dbReference type="PANTHER" id="PTHR13206:SF0">
    <property type="entry name" value="E3 UBIQUITIN-PROTEIN LIGASE FANCL"/>
    <property type="match status" value="1"/>
</dbReference>
<protein>
    <submittedName>
        <fullName evidence="4">E3 ubiquitin-protein ligase FANCL isoform X1</fullName>
    </submittedName>
</protein>
<dbReference type="SMART" id="SM01197">
    <property type="entry name" value="FANCL_C"/>
    <property type="match status" value="1"/>
</dbReference>
<dbReference type="KEGG" id="bvk:117241641"/>
<gene>
    <name evidence="4" type="primary">LOC117241641</name>
</gene>
<feature type="domain" description="FANCL UBC-like" evidence="2">
    <location>
        <begin position="218"/>
        <end position="312"/>
    </location>
</feature>
<name>A0A6J3LDP9_9HYME</name>
<dbReference type="InterPro" id="IPR026850">
    <property type="entry name" value="FANCL_C"/>
</dbReference>
<dbReference type="GO" id="GO:0061630">
    <property type="term" value="F:ubiquitin protein ligase activity"/>
    <property type="evidence" value="ECO:0007669"/>
    <property type="project" value="TreeGrafter"/>
</dbReference>
<dbReference type="AlphaFoldDB" id="A0A6J3LDP9"/>
<dbReference type="Pfam" id="PF18891">
    <property type="entry name" value="FANCL_d3"/>
    <property type="match status" value="1"/>
</dbReference>
<evidence type="ECO:0000259" key="2">
    <source>
        <dbReference type="Pfam" id="PF18891"/>
    </source>
</evidence>
<accession>A0A6J3LDP9</accession>
<evidence type="ECO:0000313" key="3">
    <source>
        <dbReference type="Proteomes" id="UP000504631"/>
    </source>
</evidence>
<dbReference type="PANTHER" id="PTHR13206">
    <property type="entry name" value="UBIQUITIN LIGASE PROTEIN PHF9 FANCONI ANEMIA GROUP L PROTEIN"/>
    <property type="match status" value="1"/>
</dbReference>
<dbReference type="CTD" id="55120"/>
<dbReference type="RefSeq" id="XP_033363452.1">
    <property type="nucleotide sequence ID" value="XM_033507561.1"/>
</dbReference>
<proteinExistence type="predicted"/>
<dbReference type="InterPro" id="IPR044037">
    <property type="entry name" value="FANCL_d3"/>
</dbReference>
<keyword evidence="3" id="KW-1185">Reference proteome</keyword>
<evidence type="ECO:0000259" key="1">
    <source>
        <dbReference type="Pfam" id="PF11793"/>
    </source>
</evidence>
<dbReference type="InterPro" id="IPR026848">
    <property type="entry name" value="Fancl"/>
</dbReference>
<dbReference type="CDD" id="cd23832">
    <property type="entry name" value="DRWD-C_FANCL"/>
    <property type="match status" value="1"/>
</dbReference>
<dbReference type="Gene3D" id="3.10.110.20">
    <property type="entry name" value="RWD domain-like"/>
    <property type="match status" value="1"/>
</dbReference>
<dbReference type="SUPFAM" id="SSF57850">
    <property type="entry name" value="RING/U-box"/>
    <property type="match status" value="1"/>
</dbReference>
<reference evidence="4" key="1">
    <citation type="submission" date="2025-08" db="UniProtKB">
        <authorList>
            <consortium name="RefSeq"/>
        </authorList>
    </citation>
    <scope>IDENTIFICATION</scope>
    <source>
        <tissue evidence="4">Muscle</tissue>
    </source>
</reference>
<dbReference type="Proteomes" id="UP000504631">
    <property type="component" value="Unplaced"/>
</dbReference>
<sequence length="398" mass="46163">MKSNKFTIMINNDYKSMIQWHPEMILISKRPMTWKGFLEVPCISGRNMRIRLKLIVHNYPLLSNAEINFGKEIAFIRNEGFSNKVKDLMHNVTKVSTFLKQLQLLISSFIDSSHVIENYEYDAVNDQTIEMVAELRNLFQIPSGIKVSANNTIDIIELSLNNVAVRLQKTSHRTCPWTVVYSDLPEIPSLGPFEKNISTLNIARNKLRLQVEMLEKSWSNLKQIDQNCWVIDPLPPKPSHLYRRIYLTPSLSMFIKIDPLNHMDLPEIKFMGSDTEVESMTELVSKNLYKWNPSCDIINNLMMLLDIDIFPQQEMKKEAVEDYNVVVADEECCICFSLKLENMTLPDKICNNEKCRKHFHTSCLLQWLQAIAGNHVIFDHIHGSCPNCKESISCHIKW</sequence>
<dbReference type="InterPro" id="IPR013083">
    <property type="entry name" value="Znf_RING/FYVE/PHD"/>
</dbReference>
<dbReference type="GO" id="GO:0036297">
    <property type="term" value="P:interstrand cross-link repair"/>
    <property type="evidence" value="ECO:0007669"/>
    <property type="project" value="InterPro"/>
</dbReference>
<organism evidence="3 4">
    <name type="scientific">Bombus vosnesenskii</name>
    <dbReference type="NCBI Taxonomy" id="207650"/>
    <lineage>
        <taxon>Eukaryota</taxon>
        <taxon>Metazoa</taxon>
        <taxon>Ecdysozoa</taxon>
        <taxon>Arthropoda</taxon>
        <taxon>Hexapoda</taxon>
        <taxon>Insecta</taxon>
        <taxon>Pterygota</taxon>
        <taxon>Neoptera</taxon>
        <taxon>Endopterygota</taxon>
        <taxon>Hymenoptera</taxon>
        <taxon>Apocrita</taxon>
        <taxon>Aculeata</taxon>
        <taxon>Apoidea</taxon>
        <taxon>Anthophila</taxon>
        <taxon>Apidae</taxon>
        <taxon>Bombus</taxon>
        <taxon>Pyrobombus</taxon>
    </lineage>
</organism>
<evidence type="ECO:0000313" key="4">
    <source>
        <dbReference type="RefSeq" id="XP_033363452.1"/>
    </source>
</evidence>
<feature type="domain" description="FANCL C-terminal" evidence="1">
    <location>
        <begin position="331"/>
        <end position="394"/>
    </location>
</feature>
<dbReference type="GO" id="GO:0006513">
    <property type="term" value="P:protein monoubiquitination"/>
    <property type="evidence" value="ECO:0007669"/>
    <property type="project" value="TreeGrafter"/>
</dbReference>
<dbReference type="Pfam" id="PF11793">
    <property type="entry name" value="FANCL_C"/>
    <property type="match status" value="1"/>
</dbReference>